<dbReference type="AlphaFoldDB" id="A0A8S1N4Q5"/>
<comment type="similarity">
    <text evidence="2">Belongs to the peptidase C19 family.</text>
</comment>
<evidence type="ECO:0000256" key="4">
    <source>
        <dbReference type="ARBA" id="ARBA00022670"/>
    </source>
</evidence>
<name>A0A8S1N4Q5_9CILI</name>
<dbReference type="GO" id="GO:0006508">
    <property type="term" value="P:proteolysis"/>
    <property type="evidence" value="ECO:0007669"/>
    <property type="project" value="UniProtKB-KW"/>
</dbReference>
<dbReference type="InterPro" id="IPR018200">
    <property type="entry name" value="USP_CS"/>
</dbReference>
<keyword evidence="6" id="KW-0378">Hydrolase</keyword>
<dbReference type="Proteomes" id="UP000692954">
    <property type="component" value="Unassembled WGS sequence"/>
</dbReference>
<dbReference type="InterPro" id="IPR028889">
    <property type="entry name" value="USP"/>
</dbReference>
<protein>
    <recommendedName>
        <fullName evidence="3">ubiquitinyl hydrolase 1</fullName>
        <ecNumber evidence="3">3.4.19.12</ecNumber>
    </recommendedName>
</protein>
<feature type="domain" description="USP" evidence="8">
    <location>
        <begin position="64"/>
        <end position="411"/>
    </location>
</feature>
<evidence type="ECO:0000256" key="6">
    <source>
        <dbReference type="ARBA" id="ARBA00022801"/>
    </source>
</evidence>
<keyword evidence="4" id="KW-0645">Protease</keyword>
<dbReference type="EMBL" id="CAJJDN010000047">
    <property type="protein sequence ID" value="CAD8084673.1"/>
    <property type="molecule type" value="Genomic_DNA"/>
</dbReference>
<accession>A0A8S1N4Q5</accession>
<dbReference type="OrthoDB" id="292964at2759"/>
<dbReference type="GO" id="GO:0016579">
    <property type="term" value="P:protein deubiquitination"/>
    <property type="evidence" value="ECO:0007669"/>
    <property type="project" value="InterPro"/>
</dbReference>
<dbReference type="PANTHER" id="PTHR21646">
    <property type="entry name" value="UBIQUITIN CARBOXYL-TERMINAL HYDROLASE"/>
    <property type="match status" value="1"/>
</dbReference>
<dbReference type="PROSITE" id="PS00973">
    <property type="entry name" value="USP_2"/>
    <property type="match status" value="1"/>
</dbReference>
<evidence type="ECO:0000259" key="8">
    <source>
        <dbReference type="PROSITE" id="PS50235"/>
    </source>
</evidence>
<proteinExistence type="inferred from homology"/>
<keyword evidence="7" id="KW-0788">Thiol protease</keyword>
<evidence type="ECO:0000313" key="10">
    <source>
        <dbReference type="Proteomes" id="UP000692954"/>
    </source>
</evidence>
<evidence type="ECO:0000256" key="3">
    <source>
        <dbReference type="ARBA" id="ARBA00012759"/>
    </source>
</evidence>
<dbReference type="InterPro" id="IPR001394">
    <property type="entry name" value="Peptidase_C19_UCH"/>
</dbReference>
<dbReference type="CDD" id="cd02674">
    <property type="entry name" value="Peptidase_C19R"/>
    <property type="match status" value="1"/>
</dbReference>
<comment type="caution">
    <text evidence="9">The sequence shown here is derived from an EMBL/GenBank/DDBJ whole genome shotgun (WGS) entry which is preliminary data.</text>
</comment>
<evidence type="ECO:0000256" key="5">
    <source>
        <dbReference type="ARBA" id="ARBA00022786"/>
    </source>
</evidence>
<dbReference type="InterPro" id="IPR050185">
    <property type="entry name" value="Ub_carboxyl-term_hydrolase"/>
</dbReference>
<dbReference type="GO" id="GO:0004843">
    <property type="term" value="F:cysteine-type deubiquitinase activity"/>
    <property type="evidence" value="ECO:0007669"/>
    <property type="project" value="UniProtKB-EC"/>
</dbReference>
<dbReference type="PROSITE" id="PS50235">
    <property type="entry name" value="USP_3"/>
    <property type="match status" value="1"/>
</dbReference>
<evidence type="ECO:0000256" key="2">
    <source>
        <dbReference type="ARBA" id="ARBA00009085"/>
    </source>
</evidence>
<evidence type="ECO:0000313" key="9">
    <source>
        <dbReference type="EMBL" id="CAD8084673.1"/>
    </source>
</evidence>
<dbReference type="EC" id="3.4.19.12" evidence="3"/>
<dbReference type="Pfam" id="PF00443">
    <property type="entry name" value="UCH"/>
    <property type="match status" value="1"/>
</dbReference>
<evidence type="ECO:0000256" key="1">
    <source>
        <dbReference type="ARBA" id="ARBA00000707"/>
    </source>
</evidence>
<keyword evidence="10" id="KW-1185">Reference proteome</keyword>
<gene>
    <name evidence="9" type="ORF">PSON_ATCC_30995.1.T0470104</name>
</gene>
<dbReference type="PANTHER" id="PTHR21646:SF24">
    <property type="entry name" value="UBIQUITIN CARBOXYL-TERMINAL HYDROLASE"/>
    <property type="match status" value="1"/>
</dbReference>
<reference evidence="9" key="1">
    <citation type="submission" date="2021-01" db="EMBL/GenBank/DDBJ databases">
        <authorList>
            <consortium name="Genoscope - CEA"/>
            <person name="William W."/>
        </authorList>
    </citation>
    <scope>NUCLEOTIDE SEQUENCE</scope>
</reference>
<comment type="catalytic activity">
    <reaction evidence="1">
        <text>Thiol-dependent hydrolysis of ester, thioester, amide, peptide and isopeptide bonds formed by the C-terminal Gly of ubiquitin (a 76-residue protein attached to proteins as an intracellular targeting signal).</text>
        <dbReference type="EC" id="3.4.19.12"/>
    </reaction>
</comment>
<sequence>MGSGQNRQQNVPIVFLENHKNVGSYRFVQNQRLNVPKAYLKIESNYSKIERLETINSAVIHGVVGLRNLGNTCYFNTAIHCIIHTQPLVDYFLSKAYKINSSCSTSGNITKALLSLMEQIWDDQNCFAESKEFRFPASVQKPKPYNKCINPIKLLNLLQKYSKRFALGDQEDCQELLSYLLDLLHQELNRSQPNSKIVVKDYIGQQINPQWAADSWGEHLKLNRSIIVDLFQGQLKSTCQCSECGFQSHKFEPFLFLNLPIPKQNVSIYKCLDLFQQSELLSGSCQWKCPHCKINRDFKKQIQLWKLPNQLIIHLNRFEFNHKKPIKLNTLIEFPLELDMGDYCVDQAISCYQLYAVAQHEGSSYAGHYVALCKAQNNNWFMYNDEQIYRVQDIQKMIQNEYAYMLFYQRYDNIYRQTLNKPEAWPHFRLPKIAQTTNLMVQTDKKQQFSSPFQQESILFDNQTGVITQLKSQQDIKYNSIA</sequence>
<evidence type="ECO:0000256" key="7">
    <source>
        <dbReference type="ARBA" id="ARBA00022807"/>
    </source>
</evidence>
<keyword evidence="5" id="KW-0833">Ubl conjugation pathway</keyword>
<organism evidence="9 10">
    <name type="scientific">Paramecium sonneborni</name>
    <dbReference type="NCBI Taxonomy" id="65129"/>
    <lineage>
        <taxon>Eukaryota</taxon>
        <taxon>Sar</taxon>
        <taxon>Alveolata</taxon>
        <taxon>Ciliophora</taxon>
        <taxon>Intramacronucleata</taxon>
        <taxon>Oligohymenophorea</taxon>
        <taxon>Peniculida</taxon>
        <taxon>Parameciidae</taxon>
        <taxon>Paramecium</taxon>
    </lineage>
</organism>